<dbReference type="Proteomes" id="UP001500359">
    <property type="component" value="Unassembled WGS sequence"/>
</dbReference>
<dbReference type="Gene3D" id="2.160.10.10">
    <property type="entry name" value="Hexapeptide repeat proteins"/>
    <property type="match status" value="1"/>
</dbReference>
<comment type="caution">
    <text evidence="2">The sequence shown here is derived from an EMBL/GenBank/DDBJ whole genome shotgun (WGS) entry which is preliminary data.</text>
</comment>
<dbReference type="InterPro" id="IPR001451">
    <property type="entry name" value="Hexapep"/>
</dbReference>
<dbReference type="InterPro" id="IPR020019">
    <property type="entry name" value="AcTrfase_PglD-like"/>
</dbReference>
<name>A0ABN1LJN3_9ALTE</name>
<protein>
    <submittedName>
        <fullName evidence="2">Acetyltransferase</fullName>
    </submittedName>
</protein>
<evidence type="ECO:0000313" key="2">
    <source>
        <dbReference type="EMBL" id="GAA0856823.1"/>
    </source>
</evidence>
<dbReference type="EMBL" id="BAAAFD010000005">
    <property type="protein sequence ID" value="GAA0856823.1"/>
    <property type="molecule type" value="Genomic_DNA"/>
</dbReference>
<dbReference type="SUPFAM" id="SSF51161">
    <property type="entry name" value="Trimeric LpxA-like enzymes"/>
    <property type="match status" value="1"/>
</dbReference>
<comment type="similarity">
    <text evidence="1">Belongs to the transferase hexapeptide repeat family.</text>
</comment>
<keyword evidence="3" id="KW-1185">Reference proteome</keyword>
<accession>A0ABN1LJN3</accession>
<dbReference type="InterPro" id="IPR011004">
    <property type="entry name" value="Trimer_LpxA-like_sf"/>
</dbReference>
<dbReference type="PANTHER" id="PTHR43300:SF4">
    <property type="entry name" value="ACYL-[ACYL-CARRIER-PROTEIN]--UDP-N-ACETYLGLUCOSAMINE O-ACYLTRANSFERASE"/>
    <property type="match status" value="1"/>
</dbReference>
<sequence>MAKVVIFGTMDTAELAHFYLGVDSEHEVVAFSVHEKYLNTSTFKGLNVVAFESIEKKYPPAEYKFFAPMTGKNMNQLREQIYYEIKAKGYELISYISSKATVFEGTKIGDNCFILEDNTIQPFTSIGNNVVLWSGNHIGHHGQIKDHCFFTSHVVLSGHCVVESHCFFGVNSTVRDYTNVAKGTLLGMSASLTRDTDEWGVYIGNPAKKKSKPSYEVY</sequence>
<evidence type="ECO:0000256" key="1">
    <source>
        <dbReference type="ARBA" id="ARBA00007274"/>
    </source>
</evidence>
<organism evidence="2 3">
    <name type="scientific">Aliiglaciecola litoralis</name>
    <dbReference type="NCBI Taxonomy" id="582857"/>
    <lineage>
        <taxon>Bacteria</taxon>
        <taxon>Pseudomonadati</taxon>
        <taxon>Pseudomonadota</taxon>
        <taxon>Gammaproteobacteria</taxon>
        <taxon>Alteromonadales</taxon>
        <taxon>Alteromonadaceae</taxon>
        <taxon>Aliiglaciecola</taxon>
    </lineage>
</organism>
<gene>
    <name evidence="2" type="ORF">GCM10009114_20180</name>
</gene>
<evidence type="ECO:0000313" key="3">
    <source>
        <dbReference type="Proteomes" id="UP001500359"/>
    </source>
</evidence>
<dbReference type="Pfam" id="PF00132">
    <property type="entry name" value="Hexapep"/>
    <property type="match status" value="1"/>
</dbReference>
<reference evidence="2 3" key="1">
    <citation type="journal article" date="2019" name="Int. J. Syst. Evol. Microbiol.">
        <title>The Global Catalogue of Microorganisms (GCM) 10K type strain sequencing project: providing services to taxonomists for standard genome sequencing and annotation.</title>
        <authorList>
            <consortium name="The Broad Institute Genomics Platform"/>
            <consortium name="The Broad Institute Genome Sequencing Center for Infectious Disease"/>
            <person name="Wu L."/>
            <person name="Ma J."/>
        </authorList>
    </citation>
    <scope>NUCLEOTIDE SEQUENCE [LARGE SCALE GENOMIC DNA]</scope>
    <source>
        <strain evidence="2 3">JCM 15896</strain>
    </source>
</reference>
<dbReference type="RefSeq" id="WP_343859467.1">
    <property type="nucleotide sequence ID" value="NZ_BAAAFD010000005.1"/>
</dbReference>
<dbReference type="InterPro" id="IPR050179">
    <property type="entry name" value="Trans_hexapeptide_repeat"/>
</dbReference>
<dbReference type="CDD" id="cd03360">
    <property type="entry name" value="LbH_AT_putative"/>
    <property type="match status" value="1"/>
</dbReference>
<dbReference type="PANTHER" id="PTHR43300">
    <property type="entry name" value="ACETYLTRANSFERASE"/>
    <property type="match status" value="1"/>
</dbReference>
<proteinExistence type="inferred from homology"/>